<dbReference type="SUPFAM" id="SSF53335">
    <property type="entry name" value="S-adenosyl-L-methionine-dependent methyltransferases"/>
    <property type="match status" value="1"/>
</dbReference>
<dbReference type="AlphaFoldDB" id="U1ND68"/>
<evidence type="ECO:0000313" key="6">
    <source>
        <dbReference type="Proteomes" id="UP000030710"/>
    </source>
</evidence>
<dbReference type="eggNOG" id="arCOG02702">
    <property type="taxonomic scope" value="Archaea"/>
</dbReference>
<dbReference type="PANTHER" id="PTHR43591">
    <property type="entry name" value="METHYLTRANSFERASE"/>
    <property type="match status" value="1"/>
</dbReference>
<gene>
    <name evidence="5" type="ORF">J07HQW2_01317</name>
</gene>
<dbReference type="PANTHER" id="PTHR43591:SF110">
    <property type="entry name" value="RHODANESE DOMAIN-CONTAINING PROTEIN"/>
    <property type="match status" value="1"/>
</dbReference>
<protein>
    <submittedName>
        <fullName evidence="5">Methylase involved in ubiquinone/menaquinone biosynthesis</fullName>
    </submittedName>
</protein>
<keyword evidence="1 5" id="KW-0489">Methyltransferase</keyword>
<dbReference type="GO" id="GO:0008757">
    <property type="term" value="F:S-adenosylmethionine-dependent methyltransferase activity"/>
    <property type="evidence" value="ECO:0007669"/>
    <property type="project" value="InterPro"/>
</dbReference>
<organism evidence="5 6">
    <name type="scientific">Haloquadratum walsbyi J07HQW2</name>
    <dbReference type="NCBI Taxonomy" id="1238425"/>
    <lineage>
        <taxon>Archaea</taxon>
        <taxon>Methanobacteriati</taxon>
        <taxon>Methanobacteriota</taxon>
        <taxon>Stenosarchaea group</taxon>
        <taxon>Halobacteria</taxon>
        <taxon>Halobacteriales</taxon>
        <taxon>Haloferacaceae</taxon>
        <taxon>Haloquadratum</taxon>
    </lineage>
</organism>
<keyword evidence="2" id="KW-0808">Transferase</keyword>
<dbReference type="PROSITE" id="PS01184">
    <property type="entry name" value="UBIE_2"/>
    <property type="match status" value="1"/>
</dbReference>
<evidence type="ECO:0000313" key="5">
    <source>
        <dbReference type="EMBL" id="ERG94875.1"/>
    </source>
</evidence>
<name>U1ND68_9EURY</name>
<dbReference type="InterPro" id="IPR023576">
    <property type="entry name" value="UbiE/COQ5_MeTrFase_CS"/>
</dbReference>
<dbReference type="InterPro" id="IPR029063">
    <property type="entry name" value="SAM-dependent_MTases_sf"/>
</dbReference>
<feature type="domain" description="Methyltransferase type 11" evidence="4">
    <location>
        <begin position="46"/>
        <end position="136"/>
    </location>
</feature>
<reference evidence="5 6" key="1">
    <citation type="journal article" date="2013" name="PLoS ONE">
        <title>Assembly-driven community genomics of a hypersaline microbial ecosystem.</title>
        <authorList>
            <person name="Podell S."/>
            <person name="Ugalde J.A."/>
            <person name="Narasingarao P."/>
            <person name="Banfield J.F."/>
            <person name="Heidelberg K.B."/>
            <person name="Allen E.E."/>
        </authorList>
    </citation>
    <scope>NUCLEOTIDE SEQUENCE [LARGE SCALE GENOMIC DNA]</scope>
    <source>
        <strain evidence="6">J07HQW2</strain>
    </source>
</reference>
<dbReference type="STRING" id="1238425.J07HQW2_01317"/>
<keyword evidence="5" id="KW-0830">Ubiquinone</keyword>
<dbReference type="GO" id="GO:0032259">
    <property type="term" value="P:methylation"/>
    <property type="evidence" value="ECO:0007669"/>
    <property type="project" value="UniProtKB-KW"/>
</dbReference>
<keyword evidence="3" id="KW-0949">S-adenosyl-L-methionine</keyword>
<evidence type="ECO:0000256" key="2">
    <source>
        <dbReference type="ARBA" id="ARBA00022679"/>
    </source>
</evidence>
<evidence type="ECO:0000256" key="1">
    <source>
        <dbReference type="ARBA" id="ARBA00022603"/>
    </source>
</evidence>
<dbReference type="Pfam" id="PF08241">
    <property type="entry name" value="Methyltransf_11"/>
    <property type="match status" value="1"/>
</dbReference>
<sequence>MGHHTFDIERADALEDPGRYEYCSREELLAALDIGPTTDTDAVIADIGSGTGFYTDAVAPCADLVYAVDVQSGMHDRYRTKGHPANVSFVTAEASSLPIESNKLDAAFSTMTYHEFADPDALSELARVIRPGGRIVTVDWSKCGSGESGPPRSERYELADAVRESAAAGFTTVDATSRIETFIHIGRR</sequence>
<dbReference type="CDD" id="cd02440">
    <property type="entry name" value="AdoMet_MTases"/>
    <property type="match status" value="1"/>
</dbReference>
<evidence type="ECO:0000259" key="4">
    <source>
        <dbReference type="Pfam" id="PF08241"/>
    </source>
</evidence>
<proteinExistence type="predicted"/>
<accession>U1ND68</accession>
<dbReference type="EMBL" id="KE356561">
    <property type="protein sequence ID" value="ERG94875.1"/>
    <property type="molecule type" value="Genomic_DNA"/>
</dbReference>
<evidence type="ECO:0000256" key="3">
    <source>
        <dbReference type="ARBA" id="ARBA00022691"/>
    </source>
</evidence>
<dbReference type="HOGENOM" id="CLU_037990_16_1_2"/>
<dbReference type="Gene3D" id="3.40.50.150">
    <property type="entry name" value="Vaccinia Virus protein VP39"/>
    <property type="match status" value="1"/>
</dbReference>
<dbReference type="RefSeq" id="WP_021054366.1">
    <property type="nucleotide sequence ID" value="NZ_KE356561.1"/>
</dbReference>
<dbReference type="Proteomes" id="UP000030710">
    <property type="component" value="Unassembled WGS sequence"/>
</dbReference>
<dbReference type="InterPro" id="IPR013216">
    <property type="entry name" value="Methyltransf_11"/>
</dbReference>